<dbReference type="Proteomes" id="UP000783287">
    <property type="component" value="Unassembled WGS sequence"/>
</dbReference>
<dbReference type="Pfam" id="PF12367">
    <property type="entry name" value="PFO_beta_C"/>
    <property type="match status" value="1"/>
</dbReference>
<dbReference type="InterPro" id="IPR032686">
    <property type="entry name" value="PFO_beta_C"/>
</dbReference>
<organism evidence="4 5">
    <name type="scientific">Candidatus Dojkabacteria bacterium</name>
    <dbReference type="NCBI Taxonomy" id="2099670"/>
    <lineage>
        <taxon>Bacteria</taxon>
        <taxon>Candidatus Dojkabacteria</taxon>
    </lineage>
</organism>
<name>A0A955RIV9_9BACT</name>
<evidence type="ECO:0000259" key="2">
    <source>
        <dbReference type="Pfam" id="PF02775"/>
    </source>
</evidence>
<dbReference type="Gene3D" id="3.40.50.970">
    <property type="match status" value="1"/>
</dbReference>
<evidence type="ECO:0000259" key="3">
    <source>
        <dbReference type="Pfam" id="PF12367"/>
    </source>
</evidence>
<dbReference type="Pfam" id="PF02775">
    <property type="entry name" value="TPP_enzyme_C"/>
    <property type="match status" value="1"/>
</dbReference>
<feature type="domain" description="Pyruvate ferredoxin oxidoreductase beta subunit C-terminal" evidence="3">
    <location>
        <begin position="206"/>
        <end position="268"/>
    </location>
</feature>
<dbReference type="PANTHER" id="PTHR48084:SF4">
    <property type="entry name" value="2-OXOGLUTARATE OXIDOREDUCTASE SUBUNIT KORB"/>
    <property type="match status" value="1"/>
</dbReference>
<dbReference type="SUPFAM" id="SSF52518">
    <property type="entry name" value="Thiamin diphosphate-binding fold (THDP-binding)"/>
    <property type="match status" value="1"/>
</dbReference>
<dbReference type="EMBL" id="JAGQLK010000032">
    <property type="protein sequence ID" value="MCA9383157.1"/>
    <property type="molecule type" value="Genomic_DNA"/>
</dbReference>
<dbReference type="InterPro" id="IPR029061">
    <property type="entry name" value="THDP-binding"/>
</dbReference>
<reference evidence="4" key="1">
    <citation type="submission" date="2020-04" db="EMBL/GenBank/DDBJ databases">
        <authorList>
            <person name="Zhang T."/>
        </authorList>
    </citation>
    <scope>NUCLEOTIDE SEQUENCE</scope>
    <source>
        <strain evidence="4">HKST-UBA14</strain>
    </source>
</reference>
<reference evidence="4" key="2">
    <citation type="journal article" date="2021" name="Microbiome">
        <title>Successional dynamics and alternative stable states in a saline activated sludge microbial community over 9 years.</title>
        <authorList>
            <person name="Wang Y."/>
            <person name="Ye J."/>
            <person name="Ju F."/>
            <person name="Liu L."/>
            <person name="Boyd J.A."/>
            <person name="Deng Y."/>
            <person name="Parks D.H."/>
            <person name="Jiang X."/>
            <person name="Yin X."/>
            <person name="Woodcroft B.J."/>
            <person name="Tyson G.W."/>
            <person name="Hugenholtz P."/>
            <person name="Polz M.F."/>
            <person name="Zhang T."/>
        </authorList>
    </citation>
    <scope>NUCLEOTIDE SEQUENCE</scope>
    <source>
        <strain evidence="4">HKST-UBA14</strain>
    </source>
</reference>
<dbReference type="GO" id="GO:0016625">
    <property type="term" value="F:oxidoreductase activity, acting on the aldehyde or oxo group of donors, iron-sulfur protein as acceptor"/>
    <property type="evidence" value="ECO:0007669"/>
    <property type="project" value="UniProtKB-ARBA"/>
</dbReference>
<evidence type="ECO:0000313" key="5">
    <source>
        <dbReference type="Proteomes" id="UP000783287"/>
    </source>
</evidence>
<comment type="caution">
    <text evidence="4">The sequence shown here is derived from an EMBL/GenBank/DDBJ whole genome shotgun (WGS) entry which is preliminary data.</text>
</comment>
<dbReference type="AlphaFoldDB" id="A0A955RIV9"/>
<dbReference type="GO" id="GO:0045333">
    <property type="term" value="P:cellular respiration"/>
    <property type="evidence" value="ECO:0007669"/>
    <property type="project" value="UniProtKB-ARBA"/>
</dbReference>
<keyword evidence="1" id="KW-0560">Oxidoreductase</keyword>
<feature type="domain" description="Thiamine pyrophosphate enzyme TPP-binding" evidence="2">
    <location>
        <begin position="68"/>
        <end position="202"/>
    </location>
</feature>
<gene>
    <name evidence="4" type="ORF">KC909_02220</name>
</gene>
<protein>
    <submittedName>
        <fullName evidence="4">2-oxoacid:ferredoxin oxidoreductase subunit beta</fullName>
    </submittedName>
</protein>
<dbReference type="GO" id="GO:0030976">
    <property type="term" value="F:thiamine pyrophosphate binding"/>
    <property type="evidence" value="ECO:0007669"/>
    <property type="project" value="InterPro"/>
</dbReference>
<proteinExistence type="predicted"/>
<dbReference type="InterPro" id="IPR011766">
    <property type="entry name" value="TPP_enzyme_TPP-bd"/>
</dbReference>
<accession>A0A955RIV9</accession>
<evidence type="ECO:0000256" key="1">
    <source>
        <dbReference type="ARBA" id="ARBA00023002"/>
    </source>
</evidence>
<dbReference type="PANTHER" id="PTHR48084">
    <property type="entry name" value="2-OXOGLUTARATE OXIDOREDUCTASE SUBUNIT KORB-RELATED"/>
    <property type="match status" value="1"/>
</dbReference>
<evidence type="ECO:0000313" key="4">
    <source>
        <dbReference type="EMBL" id="MCA9383157.1"/>
    </source>
</evidence>
<sequence>MSKCDNCTVEYKDFYSENIYTWCTNCGNYGIAAATKRALVEEQIQPKDTLMCFDIGCNGNGADKIEGYRYHGLHGRVISFASGAALANPELTVIASGGDGGTISEGIGHFVHAIRSDYNMVFLLHNNANYGLTTGQASATTRQDVPMNSSPDGVSAETVNVLKFAMGLNPSFLARTFSGDVKQMTEIIRAGIRHNGFSIIEILQSCPSYNKATPHEWYQERVYDVFFEKDYDNSDPIAASRVIDDLDNRIATGVLYQDSNRPNFLEKQKNREGISTTLVSEVQRFDITELKNKYR</sequence>
<dbReference type="InterPro" id="IPR051457">
    <property type="entry name" value="2-oxoacid:Fd_oxidoreductase"/>
</dbReference>